<evidence type="ECO:0000313" key="10">
    <source>
        <dbReference type="Proteomes" id="UP001141806"/>
    </source>
</evidence>
<feature type="domain" description="Cyclin C-terminal" evidence="8">
    <location>
        <begin position="336"/>
        <end position="453"/>
    </location>
</feature>
<dbReference type="GO" id="GO:0016538">
    <property type="term" value="F:cyclin-dependent protein serine/threonine kinase regulator activity"/>
    <property type="evidence" value="ECO:0007669"/>
    <property type="project" value="InterPro"/>
</dbReference>
<dbReference type="AlphaFoldDB" id="A0A9Q0K7E7"/>
<feature type="region of interest" description="Disordered" evidence="6">
    <location>
        <begin position="1"/>
        <end position="21"/>
    </location>
</feature>
<dbReference type="CDD" id="cd20511">
    <property type="entry name" value="CYCLIN_AtCycB-like_rpt2"/>
    <property type="match status" value="1"/>
</dbReference>
<reference evidence="9" key="1">
    <citation type="journal article" date="2023" name="Plant J.">
        <title>The genome of the king protea, Protea cynaroides.</title>
        <authorList>
            <person name="Chang J."/>
            <person name="Duong T.A."/>
            <person name="Schoeman C."/>
            <person name="Ma X."/>
            <person name="Roodt D."/>
            <person name="Barker N."/>
            <person name="Li Z."/>
            <person name="Van de Peer Y."/>
            <person name="Mizrachi E."/>
        </authorList>
    </citation>
    <scope>NUCLEOTIDE SEQUENCE</scope>
    <source>
        <tissue evidence="9">Young leaves</tissue>
    </source>
</reference>
<keyword evidence="10" id="KW-1185">Reference proteome</keyword>
<evidence type="ECO:0000256" key="4">
    <source>
        <dbReference type="ARBA" id="ARBA00023306"/>
    </source>
</evidence>
<feature type="domain" description="Cyclin-like" evidence="7">
    <location>
        <begin position="340"/>
        <end position="422"/>
    </location>
</feature>
<dbReference type="InterPro" id="IPR046965">
    <property type="entry name" value="Cyclin_A/B-like"/>
</dbReference>
<dbReference type="InterPro" id="IPR006671">
    <property type="entry name" value="Cyclin_N"/>
</dbReference>
<dbReference type="PANTHER" id="PTHR10177">
    <property type="entry name" value="CYCLINS"/>
    <property type="match status" value="1"/>
</dbReference>
<evidence type="ECO:0000256" key="1">
    <source>
        <dbReference type="ARBA" id="ARBA00006955"/>
    </source>
</evidence>
<dbReference type="EMBL" id="JAMYWD010000007">
    <property type="protein sequence ID" value="KAJ4965236.1"/>
    <property type="molecule type" value="Genomic_DNA"/>
</dbReference>
<comment type="similarity">
    <text evidence="1">Belongs to the cyclin family. Cyclin AB subfamily.</text>
</comment>
<feature type="domain" description="Cyclin-like" evidence="7">
    <location>
        <begin position="243"/>
        <end position="327"/>
    </location>
</feature>
<feature type="compositionally biased region" description="Polar residues" evidence="6">
    <location>
        <begin position="1"/>
        <end position="11"/>
    </location>
</feature>
<dbReference type="PIRSF" id="PIRSF001771">
    <property type="entry name" value="Cyclin_A_B_D_E"/>
    <property type="match status" value="1"/>
</dbReference>
<keyword evidence="4" id="KW-0131">Cell cycle</keyword>
<name>A0A9Q0K7E7_9MAGN</name>
<evidence type="ECO:0000256" key="3">
    <source>
        <dbReference type="ARBA" id="ARBA00023127"/>
    </source>
</evidence>
<dbReference type="CDD" id="cd20567">
    <property type="entry name" value="CYCLIN_AtCycB-like_rpt1"/>
    <property type="match status" value="1"/>
</dbReference>
<dbReference type="InterPro" id="IPR013763">
    <property type="entry name" value="Cyclin-like_dom"/>
</dbReference>
<keyword evidence="2" id="KW-0132">Cell division</keyword>
<proteinExistence type="inferred from homology"/>
<dbReference type="Gene3D" id="1.10.472.10">
    <property type="entry name" value="Cyclin-like"/>
    <property type="match status" value="2"/>
</dbReference>
<sequence>MASRPVVQQQPRGAAVAGVGKQKKAAVAEVGKQKNAAAEGKNRRALEDVSNVAVTNRGMEGKPLQQISRPVTRSFCAQLLANAQAGTQNNEKPTTVVVDGVVIVDAEVVRQKGAGAAKAPRKKVTVKTVPDSIIEISPDTEEEAKPKKLANRRKSREGTSGKKVKTLTAILSARSKAACGLTDKPKEPIVDIDREDVDDQLAIVEYVEDIYKFYKLTEHEYRIHDYMANQPDINERMREILGDWLIEVHHKFELMPETLYLTLYIVDQFLSVKTVVRRELQLVGIAAMLIASKYEEVWAPEVSDFIAISDRAYSREQVLAMEKTILGRLEWSLTVPTPYVFLLRFIKAAGPDQEMENMVFFLAELGLMRYATIMFCPSMVAASAVYAARCTLSKTPLWSETLKLHTGYAEAQLMDCAKLLVSFHSSVAESKLKGLYKKYSSPNRGAVALLPPAKNLPMCSLSKMSLV</sequence>
<keyword evidence="3 5" id="KW-0195">Cyclin</keyword>
<evidence type="ECO:0000256" key="6">
    <source>
        <dbReference type="SAM" id="MobiDB-lite"/>
    </source>
</evidence>
<dbReference type="SMART" id="SM00385">
    <property type="entry name" value="CYCLIN"/>
    <property type="match status" value="2"/>
</dbReference>
<dbReference type="OrthoDB" id="5590282at2759"/>
<dbReference type="GO" id="GO:0010332">
    <property type="term" value="P:response to gamma radiation"/>
    <property type="evidence" value="ECO:0007669"/>
    <property type="project" value="UniProtKB-ARBA"/>
</dbReference>
<evidence type="ECO:0000259" key="8">
    <source>
        <dbReference type="SMART" id="SM01332"/>
    </source>
</evidence>
<evidence type="ECO:0000256" key="2">
    <source>
        <dbReference type="ARBA" id="ARBA00022618"/>
    </source>
</evidence>
<organism evidence="9 10">
    <name type="scientific">Protea cynaroides</name>
    <dbReference type="NCBI Taxonomy" id="273540"/>
    <lineage>
        <taxon>Eukaryota</taxon>
        <taxon>Viridiplantae</taxon>
        <taxon>Streptophyta</taxon>
        <taxon>Embryophyta</taxon>
        <taxon>Tracheophyta</taxon>
        <taxon>Spermatophyta</taxon>
        <taxon>Magnoliopsida</taxon>
        <taxon>Proteales</taxon>
        <taxon>Proteaceae</taxon>
        <taxon>Protea</taxon>
    </lineage>
</organism>
<dbReference type="FunFam" id="1.10.472.10:FF:000001">
    <property type="entry name" value="G2/mitotic-specific cyclin"/>
    <property type="match status" value="1"/>
</dbReference>
<comment type="caution">
    <text evidence="9">The sequence shown here is derived from an EMBL/GenBank/DDBJ whole genome shotgun (WGS) entry which is preliminary data.</text>
</comment>
<evidence type="ECO:0008006" key="11">
    <source>
        <dbReference type="Google" id="ProtNLM"/>
    </source>
</evidence>
<dbReference type="InterPro" id="IPR004367">
    <property type="entry name" value="Cyclin_C-dom"/>
</dbReference>
<dbReference type="GO" id="GO:0044772">
    <property type="term" value="P:mitotic cell cycle phase transition"/>
    <property type="evidence" value="ECO:0007669"/>
    <property type="project" value="InterPro"/>
</dbReference>
<dbReference type="GO" id="GO:0051301">
    <property type="term" value="P:cell division"/>
    <property type="evidence" value="ECO:0007669"/>
    <property type="project" value="UniProtKB-KW"/>
</dbReference>
<dbReference type="SMART" id="SM01332">
    <property type="entry name" value="Cyclin_C"/>
    <property type="match status" value="1"/>
</dbReference>
<dbReference type="InterPro" id="IPR039361">
    <property type="entry name" value="Cyclin"/>
</dbReference>
<gene>
    <name evidence="9" type="ORF">NE237_017085</name>
</gene>
<dbReference type="FunFam" id="1.10.472.10:FF:000032">
    <property type="entry name" value="G2/mitotic-specific cyclin-1"/>
    <property type="match status" value="1"/>
</dbReference>
<dbReference type="Proteomes" id="UP001141806">
    <property type="component" value="Unassembled WGS sequence"/>
</dbReference>
<dbReference type="Pfam" id="PF02984">
    <property type="entry name" value="Cyclin_C"/>
    <property type="match status" value="1"/>
</dbReference>
<evidence type="ECO:0000256" key="5">
    <source>
        <dbReference type="RuleBase" id="RU000383"/>
    </source>
</evidence>
<dbReference type="SUPFAM" id="SSF47954">
    <property type="entry name" value="Cyclin-like"/>
    <property type="match status" value="2"/>
</dbReference>
<evidence type="ECO:0000259" key="7">
    <source>
        <dbReference type="SMART" id="SM00385"/>
    </source>
</evidence>
<evidence type="ECO:0000313" key="9">
    <source>
        <dbReference type="EMBL" id="KAJ4965236.1"/>
    </source>
</evidence>
<accession>A0A9Q0K7E7</accession>
<protein>
    <recommendedName>
        <fullName evidence="11">Cyclin N-terminal domain-containing protein</fullName>
    </recommendedName>
</protein>
<feature type="region of interest" description="Disordered" evidence="6">
    <location>
        <begin position="137"/>
        <end position="161"/>
    </location>
</feature>
<dbReference type="InterPro" id="IPR036915">
    <property type="entry name" value="Cyclin-like_sf"/>
</dbReference>
<dbReference type="Pfam" id="PF00134">
    <property type="entry name" value="Cyclin_N"/>
    <property type="match status" value="1"/>
</dbReference>